<feature type="domain" description="HTH marR-type" evidence="2">
    <location>
        <begin position="86"/>
        <end position="132"/>
    </location>
</feature>
<keyword evidence="1" id="KW-1133">Transmembrane helix</keyword>
<gene>
    <name evidence="3" type="ordered locus">TTX_0448</name>
</gene>
<dbReference type="eggNOG" id="arCOG00374">
    <property type="taxonomic scope" value="Archaea"/>
</dbReference>
<feature type="transmembrane region" description="Helical" evidence="1">
    <location>
        <begin position="46"/>
        <end position="64"/>
    </location>
</feature>
<dbReference type="Gene3D" id="1.10.10.10">
    <property type="entry name" value="Winged helix-like DNA-binding domain superfamily/Winged helix DNA-binding domain"/>
    <property type="match status" value="1"/>
</dbReference>
<dbReference type="InterPro" id="IPR036390">
    <property type="entry name" value="WH_DNA-bd_sf"/>
</dbReference>
<dbReference type="InterPro" id="IPR000835">
    <property type="entry name" value="HTH_MarR-typ"/>
</dbReference>
<evidence type="ECO:0000313" key="3">
    <source>
        <dbReference type="EMBL" id="CCC81115.1"/>
    </source>
</evidence>
<organism evidence="3 4">
    <name type="scientific">Thermoproteus tenax (strain ATCC 35583 / DSM 2078 / JCM 9277 / NBRC 100435 / Kra 1)</name>
    <dbReference type="NCBI Taxonomy" id="768679"/>
    <lineage>
        <taxon>Archaea</taxon>
        <taxon>Thermoproteota</taxon>
        <taxon>Thermoprotei</taxon>
        <taxon>Thermoproteales</taxon>
        <taxon>Thermoproteaceae</taxon>
        <taxon>Thermoproteus</taxon>
    </lineage>
</organism>
<evidence type="ECO:0000259" key="2">
    <source>
        <dbReference type="Pfam" id="PF12802"/>
    </source>
</evidence>
<proteinExistence type="predicted"/>
<dbReference type="PATRIC" id="fig|768679.9.peg.464"/>
<dbReference type="SUPFAM" id="SSF46785">
    <property type="entry name" value="Winged helix' DNA-binding domain"/>
    <property type="match status" value="1"/>
</dbReference>
<dbReference type="InterPro" id="IPR036388">
    <property type="entry name" value="WH-like_DNA-bd_sf"/>
</dbReference>
<dbReference type="KEGG" id="ttn:TTX_0448"/>
<dbReference type="Proteomes" id="UP000002654">
    <property type="component" value="Chromosome"/>
</dbReference>
<dbReference type="PaxDb" id="768679-TTX_0448"/>
<keyword evidence="1" id="KW-0812">Transmembrane</keyword>
<evidence type="ECO:0000256" key="1">
    <source>
        <dbReference type="SAM" id="Phobius"/>
    </source>
</evidence>
<feature type="transmembrane region" description="Helical" evidence="1">
    <location>
        <begin position="7"/>
        <end position="26"/>
    </location>
</feature>
<accession>G4RNH1</accession>
<reference evidence="3 4" key="1">
    <citation type="journal article" date="2011" name="PLoS ONE">
        <title>The complete genome sequence of Thermoproteus tenax: a physiologically versatile member of the Crenarchaeota.</title>
        <authorList>
            <person name="Siebers B."/>
            <person name="Zaparty M."/>
            <person name="Raddatz G."/>
            <person name="Tjaden B."/>
            <person name="Albers S.V."/>
            <person name="Bell S.D."/>
            <person name="Blombach F."/>
            <person name="Kletzin A."/>
            <person name="Kyrpides N."/>
            <person name="Lanz C."/>
            <person name="Plagens A."/>
            <person name="Rampp M."/>
            <person name="Rosinus A."/>
            <person name="von Jan M."/>
            <person name="Makarova K.S."/>
            <person name="Klenk H.P."/>
            <person name="Schuster S.C."/>
            <person name="Hensel R."/>
        </authorList>
    </citation>
    <scope>NUCLEOTIDE SEQUENCE [LARGE SCALE GENOMIC DNA]</scope>
    <source>
        <strain evidence="4">ATCC 35583 / DSM 2078 / JCM 9277 / NBRC 100435 / Kra 1</strain>
    </source>
</reference>
<dbReference type="Pfam" id="PF12802">
    <property type="entry name" value="MarR_2"/>
    <property type="match status" value="1"/>
</dbReference>
<evidence type="ECO:0000313" key="4">
    <source>
        <dbReference type="Proteomes" id="UP000002654"/>
    </source>
</evidence>
<dbReference type="GO" id="GO:0003700">
    <property type="term" value="F:DNA-binding transcription factor activity"/>
    <property type="evidence" value="ECO:0007669"/>
    <property type="project" value="InterPro"/>
</dbReference>
<keyword evidence="1" id="KW-0472">Membrane</keyword>
<protein>
    <submittedName>
        <fullName evidence="3">Predicted membrane-associated trancriptional regulatorp</fullName>
    </submittedName>
</protein>
<name>G4RNH1_THETK</name>
<dbReference type="EMBL" id="FN869859">
    <property type="protein sequence ID" value="CCC81115.1"/>
    <property type="molecule type" value="Genomic_DNA"/>
</dbReference>
<sequence>MKRTEIYALVLSMVLSFATAFLIDLYHVEYMRYMMPTAPFPTPLFFISWLILATLFMIVGLWLTRDTTKSEEVNIEVVRRLLPDLERKVLDYIIKNGGEVSQSDIARSLKLNKVRTWRVVQRLQQKGLIEVYKAKGRNIVRIKIKEN</sequence>
<dbReference type="RefSeq" id="WP_014126372.1">
    <property type="nucleotide sequence ID" value="NC_016070.1"/>
</dbReference>
<dbReference type="GeneID" id="11263450"/>
<keyword evidence="4" id="KW-1185">Reference proteome</keyword>
<dbReference type="AlphaFoldDB" id="G4RNH1"/>
<dbReference type="HOGENOM" id="CLU_1727335_0_0_2"/>